<evidence type="ECO:0000256" key="1">
    <source>
        <dbReference type="SAM" id="MobiDB-lite"/>
    </source>
</evidence>
<feature type="region of interest" description="Disordered" evidence="1">
    <location>
        <begin position="1"/>
        <end position="27"/>
    </location>
</feature>
<organism evidence="2 3">
    <name type="scientific">Portunus trituberculatus</name>
    <name type="common">Swimming crab</name>
    <name type="synonym">Neptunus trituberculatus</name>
    <dbReference type="NCBI Taxonomy" id="210409"/>
    <lineage>
        <taxon>Eukaryota</taxon>
        <taxon>Metazoa</taxon>
        <taxon>Ecdysozoa</taxon>
        <taxon>Arthropoda</taxon>
        <taxon>Crustacea</taxon>
        <taxon>Multicrustacea</taxon>
        <taxon>Malacostraca</taxon>
        <taxon>Eumalacostraca</taxon>
        <taxon>Eucarida</taxon>
        <taxon>Decapoda</taxon>
        <taxon>Pleocyemata</taxon>
        <taxon>Brachyura</taxon>
        <taxon>Eubrachyura</taxon>
        <taxon>Portunoidea</taxon>
        <taxon>Portunidae</taxon>
        <taxon>Portuninae</taxon>
        <taxon>Portunus</taxon>
    </lineage>
</organism>
<dbReference type="Proteomes" id="UP000324222">
    <property type="component" value="Unassembled WGS sequence"/>
</dbReference>
<proteinExistence type="predicted"/>
<gene>
    <name evidence="2" type="ORF">E2C01_087201</name>
</gene>
<name>A0A5B7JBA8_PORTR</name>
<feature type="compositionally biased region" description="Low complexity" evidence="1">
    <location>
        <begin position="1"/>
        <end position="14"/>
    </location>
</feature>
<comment type="caution">
    <text evidence="2">The sequence shown here is derived from an EMBL/GenBank/DDBJ whole genome shotgun (WGS) entry which is preliminary data.</text>
</comment>
<dbReference type="AlphaFoldDB" id="A0A5B7JBA8"/>
<protein>
    <submittedName>
        <fullName evidence="2">Uncharacterized protein</fullName>
    </submittedName>
</protein>
<reference evidence="2 3" key="1">
    <citation type="submission" date="2019-05" db="EMBL/GenBank/DDBJ databases">
        <title>Another draft genome of Portunus trituberculatus and its Hox gene families provides insights of decapod evolution.</title>
        <authorList>
            <person name="Jeong J.-H."/>
            <person name="Song I."/>
            <person name="Kim S."/>
            <person name="Choi T."/>
            <person name="Kim D."/>
            <person name="Ryu S."/>
            <person name="Kim W."/>
        </authorList>
    </citation>
    <scope>NUCLEOTIDE SEQUENCE [LARGE SCALE GENOMIC DNA]</scope>
    <source>
        <tissue evidence="2">Muscle</tissue>
    </source>
</reference>
<dbReference type="EMBL" id="VSRR010090200">
    <property type="protein sequence ID" value="MPC92129.1"/>
    <property type="molecule type" value="Genomic_DNA"/>
</dbReference>
<evidence type="ECO:0000313" key="2">
    <source>
        <dbReference type="EMBL" id="MPC92129.1"/>
    </source>
</evidence>
<evidence type="ECO:0000313" key="3">
    <source>
        <dbReference type="Proteomes" id="UP000324222"/>
    </source>
</evidence>
<keyword evidence="3" id="KW-1185">Reference proteome</keyword>
<accession>A0A5B7JBA8</accession>
<sequence>MRAKCSPGSEPPRASGGGRRGRRHIIDQHRLPQAAYILILPTWRKTRLGNTAGRPMAGKG</sequence>